<evidence type="ECO:0000256" key="1">
    <source>
        <dbReference type="SAM" id="Phobius"/>
    </source>
</evidence>
<organism evidence="2 3">
    <name type="scientific">Abyssobacteria bacterium (strain SURF_5)</name>
    <dbReference type="NCBI Taxonomy" id="2093360"/>
    <lineage>
        <taxon>Bacteria</taxon>
        <taxon>Pseudomonadati</taxon>
        <taxon>Candidatus Hydrogenedentota</taxon>
        <taxon>Candidatus Abyssobacteria</taxon>
    </lineage>
</organism>
<keyword evidence="1" id="KW-0812">Transmembrane</keyword>
<evidence type="ECO:0000313" key="3">
    <source>
        <dbReference type="Proteomes" id="UP000265882"/>
    </source>
</evidence>
<feature type="transmembrane region" description="Helical" evidence="1">
    <location>
        <begin position="44"/>
        <end position="67"/>
    </location>
</feature>
<name>A0A3A4P7S2_ABYX5</name>
<gene>
    <name evidence="2" type="ORF">C4520_04905</name>
</gene>
<keyword evidence="1" id="KW-1133">Transmembrane helix</keyword>
<accession>A0A3A4P7S2</accession>
<dbReference type="EMBL" id="QZKU01000041">
    <property type="protein sequence ID" value="RJP24034.1"/>
    <property type="molecule type" value="Genomic_DNA"/>
</dbReference>
<sequence>MVLICLLVAFLGEKPGLLPPAILLLVVDMVWPNFYYYPAKLWFGLAYLMSIIMSKVIFTLLFLVLVVPVGAVRRLLGADAMQIGSWKKATGSVFTNRNCTYEAKDIERPY</sequence>
<proteinExistence type="predicted"/>
<dbReference type="InterPro" id="IPR045781">
    <property type="entry name" value="SxtJ"/>
</dbReference>
<keyword evidence="1" id="KW-0472">Membrane</keyword>
<evidence type="ECO:0000313" key="2">
    <source>
        <dbReference type="EMBL" id="RJP24034.1"/>
    </source>
</evidence>
<dbReference type="AlphaFoldDB" id="A0A3A4P7S2"/>
<comment type="caution">
    <text evidence="2">The sequence shown here is derived from an EMBL/GenBank/DDBJ whole genome shotgun (WGS) entry which is preliminary data.</text>
</comment>
<protein>
    <submittedName>
        <fullName evidence="2">Uncharacterized protein</fullName>
    </submittedName>
</protein>
<reference evidence="2 3" key="1">
    <citation type="journal article" date="2017" name="ISME J.">
        <title>Energy and carbon metabolisms in a deep terrestrial subsurface fluid microbial community.</title>
        <authorList>
            <person name="Momper L."/>
            <person name="Jungbluth S.P."/>
            <person name="Lee M.D."/>
            <person name="Amend J.P."/>
        </authorList>
    </citation>
    <scope>NUCLEOTIDE SEQUENCE [LARGE SCALE GENOMIC DNA]</scope>
    <source>
        <strain evidence="2">SURF_5</strain>
    </source>
</reference>
<dbReference type="Pfam" id="PF19588">
    <property type="entry name" value="SxtJ"/>
    <property type="match status" value="1"/>
</dbReference>
<dbReference type="Proteomes" id="UP000265882">
    <property type="component" value="Unassembled WGS sequence"/>
</dbReference>